<dbReference type="InterPro" id="IPR011009">
    <property type="entry name" value="Kinase-like_dom_sf"/>
</dbReference>
<dbReference type="EMBL" id="JAPQKO010000002">
    <property type="protein sequence ID" value="KAJ5180141.1"/>
    <property type="molecule type" value="Genomic_DNA"/>
</dbReference>
<reference evidence="1" key="2">
    <citation type="journal article" date="2023" name="IMA Fungus">
        <title>Comparative genomic study of the Penicillium genus elucidates a diverse pangenome and 15 lateral gene transfer events.</title>
        <authorList>
            <person name="Petersen C."/>
            <person name="Sorensen T."/>
            <person name="Nielsen M.R."/>
            <person name="Sondergaard T.E."/>
            <person name="Sorensen J.L."/>
            <person name="Fitzpatrick D.A."/>
            <person name="Frisvad J.C."/>
            <person name="Nielsen K.L."/>
        </authorList>
    </citation>
    <scope>NUCLEOTIDE SEQUENCE</scope>
    <source>
        <strain evidence="1">IBT 21917</strain>
    </source>
</reference>
<evidence type="ECO:0000313" key="1">
    <source>
        <dbReference type="EMBL" id="KAJ5180141.1"/>
    </source>
</evidence>
<protein>
    <recommendedName>
        <fullName evidence="3">Aminoglycoside phosphotransferase domain-containing protein</fullName>
    </recommendedName>
</protein>
<name>A0A9W9IN00_9EURO</name>
<dbReference type="OrthoDB" id="10003767at2759"/>
<dbReference type="Proteomes" id="UP001146351">
    <property type="component" value="Unassembled WGS sequence"/>
</dbReference>
<evidence type="ECO:0008006" key="3">
    <source>
        <dbReference type="Google" id="ProtNLM"/>
    </source>
</evidence>
<comment type="caution">
    <text evidence="1">The sequence shown here is derived from an EMBL/GenBank/DDBJ whole genome shotgun (WGS) entry which is preliminary data.</text>
</comment>
<dbReference type="SUPFAM" id="SSF56112">
    <property type="entry name" value="Protein kinase-like (PK-like)"/>
    <property type="match status" value="1"/>
</dbReference>
<gene>
    <name evidence="1" type="ORF">N7492_003351</name>
</gene>
<dbReference type="InterPro" id="IPR051035">
    <property type="entry name" value="Mito_inheritance_9"/>
</dbReference>
<dbReference type="PANTHER" id="PTHR36091">
    <property type="entry name" value="ALTERED INHERITANCE OF MITOCHONDRIA PROTEIN 9, MITOCHONDRIAL"/>
    <property type="match status" value="1"/>
</dbReference>
<dbReference type="AlphaFoldDB" id="A0A9W9IN00"/>
<organism evidence="1 2">
    <name type="scientific">Penicillium capsulatum</name>
    <dbReference type="NCBI Taxonomy" id="69766"/>
    <lineage>
        <taxon>Eukaryota</taxon>
        <taxon>Fungi</taxon>
        <taxon>Dikarya</taxon>
        <taxon>Ascomycota</taxon>
        <taxon>Pezizomycotina</taxon>
        <taxon>Eurotiomycetes</taxon>
        <taxon>Eurotiomycetidae</taxon>
        <taxon>Eurotiales</taxon>
        <taxon>Aspergillaceae</taxon>
        <taxon>Penicillium</taxon>
    </lineage>
</organism>
<dbReference type="GO" id="GO:0005739">
    <property type="term" value="C:mitochondrion"/>
    <property type="evidence" value="ECO:0007669"/>
    <property type="project" value="TreeGrafter"/>
</dbReference>
<dbReference type="PANTHER" id="PTHR36091:SF2">
    <property type="entry name" value="AMINOGLYCOSIDE PHOSPHOTRANSFERASE DOMAIN-CONTAINING PROTEIN"/>
    <property type="match status" value="1"/>
</dbReference>
<keyword evidence="2" id="KW-1185">Reference proteome</keyword>
<proteinExistence type="predicted"/>
<reference evidence="1" key="1">
    <citation type="submission" date="2022-11" db="EMBL/GenBank/DDBJ databases">
        <authorList>
            <person name="Petersen C."/>
        </authorList>
    </citation>
    <scope>NUCLEOTIDE SEQUENCE</scope>
    <source>
        <strain evidence="1">IBT 21917</strain>
    </source>
</reference>
<accession>A0A9W9IN00</accession>
<evidence type="ECO:0000313" key="2">
    <source>
        <dbReference type="Proteomes" id="UP001146351"/>
    </source>
</evidence>
<sequence>MVVSERATLDIDRGPLSLPDDHIRSLEAYLEIAAELLPSNELLHPLLHHPDLQPNNRLVSDDLEIVGLIDWQHTSALPFFLASGTPKFFQNYDTESLAFRPPSHPDLSGMNDEEKANALDVSRRRHTHFFYLAFTQRFNEPHFRAMDRPTAMLTRRIFSHAADSIMHLQSMQEEVDLHLKRIRGVIGISVDGWTTPDAYDSACSCARQMKVDGLASLDTEYERKMTDRHWPFDDHDEDE</sequence>